<proteinExistence type="predicted"/>
<dbReference type="SUPFAM" id="SSF53474">
    <property type="entry name" value="alpha/beta-Hydrolases"/>
    <property type="match status" value="1"/>
</dbReference>
<dbReference type="PANTHER" id="PTHR37946:SF1">
    <property type="entry name" value="SLL1969 PROTEIN"/>
    <property type="match status" value="1"/>
</dbReference>
<protein>
    <submittedName>
        <fullName evidence="2">Alpha/beta hydrolase family protein</fullName>
    </submittedName>
</protein>
<dbReference type="Gene3D" id="3.40.50.1820">
    <property type="entry name" value="alpha/beta hydrolase"/>
    <property type="match status" value="1"/>
</dbReference>
<dbReference type="Proteomes" id="UP000252884">
    <property type="component" value="Unassembled WGS sequence"/>
</dbReference>
<name>A0A368Y4K8_9BURK</name>
<evidence type="ECO:0000313" key="3">
    <source>
        <dbReference type="Proteomes" id="UP000252884"/>
    </source>
</evidence>
<reference evidence="2 3" key="1">
    <citation type="submission" date="2018-07" db="EMBL/GenBank/DDBJ databases">
        <title>Genomic Encyclopedia of Type Strains, Phase IV (KMG-IV): sequencing the most valuable type-strain genomes for metagenomic binning, comparative biology and taxonomic classification.</title>
        <authorList>
            <person name="Goeker M."/>
        </authorList>
    </citation>
    <scope>NUCLEOTIDE SEQUENCE [LARGE SCALE GENOMIC DNA]</scope>
    <source>
        <strain evidence="2 3">DSM 21634</strain>
    </source>
</reference>
<feature type="domain" description="AB hydrolase-1" evidence="1">
    <location>
        <begin position="109"/>
        <end position="237"/>
    </location>
</feature>
<keyword evidence="2" id="KW-0378">Hydrolase</keyword>
<dbReference type="PANTHER" id="PTHR37946">
    <property type="entry name" value="SLL1969 PROTEIN"/>
    <property type="match status" value="1"/>
</dbReference>
<dbReference type="EMBL" id="QPJK01000002">
    <property type="protein sequence ID" value="RCW74258.1"/>
    <property type="molecule type" value="Genomic_DNA"/>
</dbReference>
<dbReference type="InterPro" id="IPR000073">
    <property type="entry name" value="AB_hydrolase_1"/>
</dbReference>
<dbReference type="InterPro" id="IPR029058">
    <property type="entry name" value="AB_hydrolase_fold"/>
</dbReference>
<evidence type="ECO:0000259" key="1">
    <source>
        <dbReference type="Pfam" id="PF12697"/>
    </source>
</evidence>
<dbReference type="GO" id="GO:0016787">
    <property type="term" value="F:hydrolase activity"/>
    <property type="evidence" value="ECO:0007669"/>
    <property type="project" value="UniProtKB-KW"/>
</dbReference>
<dbReference type="OrthoDB" id="275181at2"/>
<dbReference type="Pfam" id="PF12697">
    <property type="entry name" value="Abhydrolase_6"/>
    <property type="match status" value="1"/>
</dbReference>
<dbReference type="AlphaFoldDB" id="A0A368Y4K8"/>
<gene>
    <name evidence="2" type="ORF">DES41_102580</name>
</gene>
<comment type="caution">
    <text evidence="2">The sequence shown here is derived from an EMBL/GenBank/DDBJ whole genome shotgun (WGS) entry which is preliminary data.</text>
</comment>
<organism evidence="2 3">
    <name type="scientific">Pseudorhodoferax soli</name>
    <dbReference type="NCBI Taxonomy" id="545864"/>
    <lineage>
        <taxon>Bacteria</taxon>
        <taxon>Pseudomonadati</taxon>
        <taxon>Pseudomonadota</taxon>
        <taxon>Betaproteobacteria</taxon>
        <taxon>Burkholderiales</taxon>
        <taxon>Comamonadaceae</taxon>
    </lineage>
</organism>
<evidence type="ECO:0000313" key="2">
    <source>
        <dbReference type="EMBL" id="RCW74258.1"/>
    </source>
</evidence>
<sequence length="296" mass="32266">MLARLQRLLCLLLASLALAWLVGFWSVSPLLALAGLAWPALGYGALLAGEFALLARQHGDPAPRPTPAQLLTAWWAELRSGMQVFFWRQPFREHAEPDHLPPGTRRRGVVFVHGLFCNRGFWAPWMRRARALGLPHVAVSLEPVTGSIDAYVPAIDAAVARLMAATGQPPVLVCHSMGGLAARAWLRTPGATDCVAHVVTIASPHSGTWMAQLGHGENARQMERNSRWLARLARDEAQAQAVPFTCWYSNCDNVVFPVSTAARAGADNRFVPGHPHVALAFQELVLHDSLQLVRAA</sequence>
<accession>A0A368Y4K8</accession>
<keyword evidence="3" id="KW-1185">Reference proteome</keyword>